<dbReference type="PANTHER" id="PTHR43630:SF2">
    <property type="entry name" value="GLYCOSYLTRANSFERASE"/>
    <property type="match status" value="1"/>
</dbReference>
<evidence type="ECO:0000259" key="2">
    <source>
        <dbReference type="Pfam" id="PF00535"/>
    </source>
</evidence>
<dbReference type="Pfam" id="PF00535">
    <property type="entry name" value="Glycos_transf_2"/>
    <property type="match status" value="1"/>
</dbReference>
<dbReference type="EMBL" id="UINC01025307">
    <property type="protein sequence ID" value="SVB00640.1"/>
    <property type="molecule type" value="Genomic_DNA"/>
</dbReference>
<reference evidence="3" key="1">
    <citation type="submission" date="2018-05" db="EMBL/GenBank/DDBJ databases">
        <authorList>
            <person name="Lanie J.A."/>
            <person name="Ng W.-L."/>
            <person name="Kazmierczak K.M."/>
            <person name="Andrzejewski T.M."/>
            <person name="Davidsen T.M."/>
            <person name="Wayne K.J."/>
            <person name="Tettelin H."/>
            <person name="Glass J.I."/>
            <person name="Rusch D."/>
            <person name="Podicherti R."/>
            <person name="Tsui H.-C.T."/>
            <person name="Winkler M.E."/>
        </authorList>
    </citation>
    <scope>NUCLEOTIDE SEQUENCE</scope>
</reference>
<evidence type="ECO:0000313" key="3">
    <source>
        <dbReference type="EMBL" id="SVB00640.1"/>
    </source>
</evidence>
<sequence>MNKVSITIITKNEEKNIERCLKSISWADEIVVIDTFSTDRTIEICREFTENVFQEDWLGYGLQKNLCASKATNKWILNVDADEVISSECTAEIQKLLTGQPEFPVYKFPRKNFIAGRWIRYAGWYPDLISRLYDKERVSFSDSMVHERLIPDVRSGIMNQPIFHYSFDGMEDYIERQNRYSSLYAEEKKRLYWKANWTHLYVRPLWAFIKTYFFRQGFREGFLGIFLAISMMFYTYLKYAKTRSTE</sequence>
<dbReference type="AlphaFoldDB" id="A0A382AGE8"/>
<dbReference type="InterPro" id="IPR001173">
    <property type="entry name" value="Glyco_trans_2-like"/>
</dbReference>
<feature type="transmembrane region" description="Helical" evidence="1">
    <location>
        <begin position="221"/>
        <end position="237"/>
    </location>
</feature>
<organism evidence="3">
    <name type="scientific">marine metagenome</name>
    <dbReference type="NCBI Taxonomy" id="408172"/>
    <lineage>
        <taxon>unclassified sequences</taxon>
        <taxon>metagenomes</taxon>
        <taxon>ecological metagenomes</taxon>
    </lineage>
</organism>
<evidence type="ECO:0000256" key="1">
    <source>
        <dbReference type="SAM" id="Phobius"/>
    </source>
</evidence>
<keyword evidence="1" id="KW-0812">Transmembrane</keyword>
<name>A0A382AGE8_9ZZZZ</name>
<keyword evidence="1" id="KW-0472">Membrane</keyword>
<keyword evidence="1" id="KW-1133">Transmembrane helix</keyword>
<accession>A0A382AGE8</accession>
<dbReference type="PANTHER" id="PTHR43630">
    <property type="entry name" value="POLY-BETA-1,6-N-ACETYL-D-GLUCOSAMINE SYNTHASE"/>
    <property type="match status" value="1"/>
</dbReference>
<dbReference type="Gene3D" id="3.90.550.10">
    <property type="entry name" value="Spore Coat Polysaccharide Biosynthesis Protein SpsA, Chain A"/>
    <property type="match status" value="1"/>
</dbReference>
<dbReference type="CDD" id="cd02511">
    <property type="entry name" value="Beta4Glucosyltransferase"/>
    <property type="match status" value="1"/>
</dbReference>
<protein>
    <recommendedName>
        <fullName evidence="2">Glycosyltransferase 2-like domain-containing protein</fullName>
    </recommendedName>
</protein>
<dbReference type="InterPro" id="IPR029044">
    <property type="entry name" value="Nucleotide-diphossugar_trans"/>
</dbReference>
<proteinExistence type="predicted"/>
<gene>
    <name evidence="3" type="ORF">METZ01_LOCUS153494</name>
</gene>
<feature type="domain" description="Glycosyltransferase 2-like" evidence="2">
    <location>
        <begin position="5"/>
        <end position="121"/>
    </location>
</feature>
<dbReference type="SUPFAM" id="SSF53448">
    <property type="entry name" value="Nucleotide-diphospho-sugar transferases"/>
    <property type="match status" value="1"/>
</dbReference>